<gene>
    <name evidence="3" type="ORF">IU459_06050</name>
</gene>
<dbReference type="Pfam" id="PF20182">
    <property type="entry name" value="DUF6545"/>
    <property type="match status" value="1"/>
</dbReference>
<dbReference type="InterPro" id="IPR050039">
    <property type="entry name" value="MAB_1171c-like"/>
</dbReference>
<feature type="transmembrane region" description="Helical" evidence="1">
    <location>
        <begin position="125"/>
        <end position="140"/>
    </location>
</feature>
<dbReference type="RefSeq" id="WP_195128455.1">
    <property type="nucleotide sequence ID" value="NZ_JADLQX010000003.1"/>
</dbReference>
<organism evidence="3 4">
    <name type="scientific">Nocardia amamiensis</name>
    <dbReference type="NCBI Taxonomy" id="404578"/>
    <lineage>
        <taxon>Bacteria</taxon>
        <taxon>Bacillati</taxon>
        <taxon>Actinomycetota</taxon>
        <taxon>Actinomycetes</taxon>
        <taxon>Mycobacteriales</taxon>
        <taxon>Nocardiaceae</taxon>
        <taxon>Nocardia</taxon>
    </lineage>
</organism>
<evidence type="ECO:0000313" key="3">
    <source>
        <dbReference type="EMBL" id="MBF6297105.1"/>
    </source>
</evidence>
<dbReference type="InterPro" id="IPR046675">
    <property type="entry name" value="DUF6545"/>
</dbReference>
<comment type="caution">
    <text evidence="3">The sequence shown here is derived from an EMBL/GenBank/DDBJ whole genome shotgun (WGS) entry which is preliminary data.</text>
</comment>
<reference evidence="3 4" key="1">
    <citation type="submission" date="2020-10" db="EMBL/GenBank/DDBJ databases">
        <title>Identification of Nocardia species via Next-generation sequencing and recognition of intraspecies genetic diversity.</title>
        <authorList>
            <person name="Li P."/>
            <person name="Li P."/>
            <person name="Lu B."/>
        </authorList>
    </citation>
    <scope>NUCLEOTIDE SEQUENCE [LARGE SCALE GENOMIC DNA]</scope>
    <source>
        <strain evidence="3 4">BJ06-0157</strain>
    </source>
</reference>
<feature type="transmembrane region" description="Helical" evidence="1">
    <location>
        <begin position="161"/>
        <end position="186"/>
    </location>
</feature>
<evidence type="ECO:0000256" key="1">
    <source>
        <dbReference type="SAM" id="Phobius"/>
    </source>
</evidence>
<accession>A0ABS0CKG4</accession>
<feature type="transmembrane region" description="Helical" evidence="1">
    <location>
        <begin position="54"/>
        <end position="77"/>
    </location>
</feature>
<name>A0ABS0CKG4_9NOCA</name>
<feature type="transmembrane region" description="Helical" evidence="1">
    <location>
        <begin position="89"/>
        <end position="105"/>
    </location>
</feature>
<dbReference type="EMBL" id="JADLQX010000003">
    <property type="protein sequence ID" value="MBF6297105.1"/>
    <property type="molecule type" value="Genomic_DNA"/>
</dbReference>
<protein>
    <recommendedName>
        <fullName evidence="2">DUF6545 domain-containing protein</fullName>
    </recommendedName>
</protein>
<dbReference type="Proteomes" id="UP000702209">
    <property type="component" value="Unassembled WGS sequence"/>
</dbReference>
<dbReference type="NCBIfam" id="NF042915">
    <property type="entry name" value="MAB_1171c_fam"/>
    <property type="match status" value="1"/>
</dbReference>
<keyword evidence="1" id="KW-0472">Membrane</keyword>
<evidence type="ECO:0000259" key="2">
    <source>
        <dbReference type="Pfam" id="PF20182"/>
    </source>
</evidence>
<sequence length="391" mass="43876">MVLVVLARWRWFNSTSAERYLNATLTIILLTQLLREQAVETLIAESSPLTVTMVQQLSLCTIVVSIAPFLCVVDLLSGRDPAKVRRRQFLWYFVAGFLASVILVAGTRARRDEQLLEISGGWDEVLAWVGFSVLPLYLSFQMLRRCYLELRQQRVSDTEKLILAGIAAAGAAIGVSTMIALVLAILQELRVVDSVEFRLRTHSRNFFWIATTISLVSAAPLVKAVIEYLGCDYAGRRLRRLRPLWRTMVSMFPDSRLPLDAGAAAGRGTKLQLHRATVEIRDAILQLRPYCRDVESIEFARFVAGRHVPDHERDMAKFALQLAGAARDRMDTASPANEVVRWRPPSSSATLDDEVAELLVLAKWWPAAERFAATPQNRAITESARRVGEKT</sequence>
<keyword evidence="1" id="KW-0812">Transmembrane</keyword>
<keyword evidence="4" id="KW-1185">Reference proteome</keyword>
<feature type="transmembrane region" description="Helical" evidence="1">
    <location>
        <begin position="206"/>
        <end position="230"/>
    </location>
</feature>
<feature type="domain" description="DUF6545" evidence="2">
    <location>
        <begin position="236"/>
        <end position="365"/>
    </location>
</feature>
<keyword evidence="1" id="KW-1133">Transmembrane helix</keyword>
<evidence type="ECO:0000313" key="4">
    <source>
        <dbReference type="Proteomes" id="UP000702209"/>
    </source>
</evidence>
<proteinExistence type="predicted"/>